<dbReference type="STRING" id="933084.A0A067PQY4"/>
<feature type="region of interest" description="Disordered" evidence="1">
    <location>
        <begin position="1"/>
        <end position="47"/>
    </location>
</feature>
<name>A0A067PQY4_9AGAM</name>
<sequence>MCLWCASRRPGPQRPEAAPMRRRFSAPGVVNYSQDPGPSDSSRRRKRECAAVTRTASAGSQMSWTLIDCEVDNIPTEESKPPQAKKRRRSRRPHKPKPIITPPPYQTSILITQSTLQPSETSSVQSRPLRRKRRMSTLRRESESSTSLRRHTVAPTIKSAPDENLIELRSFSPPPPPSPTHSTPAPTVRVGHPSRPYYTAIRRHMYTPMSAPSTPMGNSYPASIASSYAPSLPCSLPLPLRHAHHDMPRRFSTALDTDPGRPSLRQAVSTPHGYSGFSLSGETELRMNLARRTSQSDFRFKFHETGKSGGVKGRIQSFGKGILDILNVGGRCKIP</sequence>
<feature type="region of interest" description="Disordered" evidence="1">
    <location>
        <begin position="74"/>
        <end position="192"/>
    </location>
</feature>
<evidence type="ECO:0000256" key="1">
    <source>
        <dbReference type="SAM" id="MobiDB-lite"/>
    </source>
</evidence>
<dbReference type="HOGENOM" id="CLU_829146_0_0_1"/>
<accession>A0A067PQY4</accession>
<proteinExistence type="predicted"/>
<evidence type="ECO:0000313" key="2">
    <source>
        <dbReference type="EMBL" id="KDQ57228.1"/>
    </source>
</evidence>
<feature type="compositionally biased region" description="Polar residues" evidence="1">
    <location>
        <begin position="31"/>
        <end position="40"/>
    </location>
</feature>
<feature type="compositionally biased region" description="Basic residues" evidence="1">
    <location>
        <begin position="83"/>
        <end position="97"/>
    </location>
</feature>
<protein>
    <submittedName>
        <fullName evidence="2">Uncharacterized protein</fullName>
    </submittedName>
</protein>
<gene>
    <name evidence="2" type="ORF">JAAARDRAFT_289001</name>
</gene>
<dbReference type="Proteomes" id="UP000027265">
    <property type="component" value="Unassembled WGS sequence"/>
</dbReference>
<dbReference type="InParanoid" id="A0A067PQY4"/>
<keyword evidence="3" id="KW-1185">Reference proteome</keyword>
<dbReference type="AlphaFoldDB" id="A0A067PQY4"/>
<organism evidence="2 3">
    <name type="scientific">Jaapia argillacea MUCL 33604</name>
    <dbReference type="NCBI Taxonomy" id="933084"/>
    <lineage>
        <taxon>Eukaryota</taxon>
        <taxon>Fungi</taxon>
        <taxon>Dikarya</taxon>
        <taxon>Basidiomycota</taxon>
        <taxon>Agaricomycotina</taxon>
        <taxon>Agaricomycetes</taxon>
        <taxon>Agaricomycetidae</taxon>
        <taxon>Jaapiales</taxon>
        <taxon>Jaapiaceae</taxon>
        <taxon>Jaapia</taxon>
    </lineage>
</organism>
<feature type="compositionally biased region" description="Polar residues" evidence="1">
    <location>
        <begin position="106"/>
        <end position="125"/>
    </location>
</feature>
<dbReference type="OrthoDB" id="2687560at2759"/>
<dbReference type="EMBL" id="KL197720">
    <property type="protein sequence ID" value="KDQ57228.1"/>
    <property type="molecule type" value="Genomic_DNA"/>
</dbReference>
<reference evidence="3" key="1">
    <citation type="journal article" date="2014" name="Proc. Natl. Acad. Sci. U.S.A.">
        <title>Extensive sampling of basidiomycete genomes demonstrates inadequacy of the white-rot/brown-rot paradigm for wood decay fungi.</title>
        <authorList>
            <person name="Riley R."/>
            <person name="Salamov A.A."/>
            <person name="Brown D.W."/>
            <person name="Nagy L.G."/>
            <person name="Floudas D."/>
            <person name="Held B.W."/>
            <person name="Levasseur A."/>
            <person name="Lombard V."/>
            <person name="Morin E."/>
            <person name="Otillar R."/>
            <person name="Lindquist E.A."/>
            <person name="Sun H."/>
            <person name="LaButti K.M."/>
            <person name="Schmutz J."/>
            <person name="Jabbour D."/>
            <person name="Luo H."/>
            <person name="Baker S.E."/>
            <person name="Pisabarro A.G."/>
            <person name="Walton J.D."/>
            <person name="Blanchette R.A."/>
            <person name="Henrissat B."/>
            <person name="Martin F."/>
            <person name="Cullen D."/>
            <person name="Hibbett D.S."/>
            <person name="Grigoriev I.V."/>
        </authorList>
    </citation>
    <scope>NUCLEOTIDE SEQUENCE [LARGE SCALE GENOMIC DNA]</scope>
    <source>
        <strain evidence="3">MUCL 33604</strain>
    </source>
</reference>
<evidence type="ECO:0000313" key="3">
    <source>
        <dbReference type="Proteomes" id="UP000027265"/>
    </source>
</evidence>
<feature type="region of interest" description="Disordered" evidence="1">
    <location>
        <begin position="255"/>
        <end position="275"/>
    </location>
</feature>
<feature type="compositionally biased region" description="Basic residues" evidence="1">
    <location>
        <begin position="128"/>
        <end position="137"/>
    </location>
</feature>